<evidence type="ECO:0000256" key="1">
    <source>
        <dbReference type="ARBA" id="ARBA00004651"/>
    </source>
</evidence>
<keyword evidence="11" id="KW-1185">Reference proteome</keyword>
<feature type="transmembrane region" description="Helical" evidence="8">
    <location>
        <begin position="12"/>
        <end position="36"/>
    </location>
</feature>
<comment type="subcellular location">
    <subcellularLocation>
        <location evidence="1">Cell membrane</location>
        <topology evidence="1">Multi-pass membrane protein</topology>
    </subcellularLocation>
</comment>
<evidence type="ECO:0000313" key="10">
    <source>
        <dbReference type="EMBL" id="AIC47990.1"/>
    </source>
</evidence>
<name>A0A060JGX7_9MICO</name>
<dbReference type="RefSeq" id="WP_038503129.1">
    <property type="nucleotide sequence ID" value="NZ_CP007490.1"/>
</dbReference>
<comment type="similarity">
    <text evidence="2">Belongs to the EamA transporter family.</text>
</comment>
<dbReference type="eggNOG" id="COG2962">
    <property type="taxonomic scope" value="Bacteria"/>
</dbReference>
<dbReference type="Pfam" id="PF00892">
    <property type="entry name" value="EamA"/>
    <property type="match status" value="1"/>
</dbReference>
<dbReference type="PANTHER" id="PTHR22911">
    <property type="entry name" value="ACYL-MALONYL CONDENSING ENZYME-RELATED"/>
    <property type="match status" value="1"/>
</dbReference>
<dbReference type="Proteomes" id="UP000067708">
    <property type="component" value="Chromosome"/>
</dbReference>
<feature type="transmembrane region" description="Helical" evidence="8">
    <location>
        <begin position="277"/>
        <end position="298"/>
    </location>
</feature>
<accession>A0A060JGX7</accession>
<dbReference type="NCBIfam" id="TIGR00688">
    <property type="entry name" value="rarD"/>
    <property type="match status" value="1"/>
</dbReference>
<evidence type="ECO:0000256" key="3">
    <source>
        <dbReference type="ARBA" id="ARBA00022448"/>
    </source>
</evidence>
<dbReference type="SUPFAM" id="SSF103481">
    <property type="entry name" value="Multidrug resistance efflux transporter EmrE"/>
    <property type="match status" value="2"/>
</dbReference>
<dbReference type="EMBL" id="CP007490">
    <property type="protein sequence ID" value="AIC47990.1"/>
    <property type="molecule type" value="Genomic_DNA"/>
</dbReference>
<keyword evidence="5 8" id="KW-0812">Transmembrane</keyword>
<dbReference type="InterPro" id="IPR004626">
    <property type="entry name" value="RarD"/>
</dbReference>
<feature type="transmembrane region" description="Helical" evidence="8">
    <location>
        <begin position="131"/>
        <end position="148"/>
    </location>
</feature>
<feature type="transmembrane region" description="Helical" evidence="8">
    <location>
        <begin position="191"/>
        <end position="212"/>
    </location>
</feature>
<evidence type="ECO:0000256" key="6">
    <source>
        <dbReference type="ARBA" id="ARBA00022989"/>
    </source>
</evidence>
<sequence length="316" mass="33992">MNNKKDPGFGRGLFFGFGAYLIWGSFPLIITMLAFATPLEIVTWRIVFGFLVAALLTTMTRSWPAIIGVLKDKNLMKWMALATVFIATNWIAYVIGVASQQTIQTALGYFINPLVTILLAVIFLGEKLSRAQWVATAFGAVAVIVLTFDYGQPPWIALILAGSFGIYGLAKNKLGGRVTAVNSFAMEAGMLLPLAGVQFAIIAATAGTPGGGIQFGNVGFWGTVGLIFFGVLTAVPLIMFGTAAQLLPLRFLGFIQYTTPVLQFCLALFVLGEPMPTARWVGFGLVWIGLAVLIFDALRRNRAAARPVDEAVVINS</sequence>
<dbReference type="InterPro" id="IPR000620">
    <property type="entry name" value="EamA_dom"/>
</dbReference>
<keyword evidence="4" id="KW-1003">Cell membrane</keyword>
<feature type="transmembrane region" description="Helical" evidence="8">
    <location>
        <begin position="154"/>
        <end position="170"/>
    </location>
</feature>
<evidence type="ECO:0000256" key="8">
    <source>
        <dbReference type="SAM" id="Phobius"/>
    </source>
</evidence>
<evidence type="ECO:0000256" key="7">
    <source>
        <dbReference type="ARBA" id="ARBA00023136"/>
    </source>
</evidence>
<dbReference type="OrthoDB" id="369870at2"/>
<organism evidence="10 11">
    <name type="scientific">Rhodoluna lacicola</name>
    <dbReference type="NCBI Taxonomy" id="529884"/>
    <lineage>
        <taxon>Bacteria</taxon>
        <taxon>Bacillati</taxon>
        <taxon>Actinomycetota</taxon>
        <taxon>Actinomycetes</taxon>
        <taxon>Micrococcales</taxon>
        <taxon>Microbacteriaceae</taxon>
        <taxon>Luna cluster</taxon>
        <taxon>Luna-1 subcluster</taxon>
        <taxon>Rhodoluna</taxon>
    </lineage>
</organism>
<feature type="transmembrane region" description="Helical" evidence="8">
    <location>
        <begin position="251"/>
        <end position="271"/>
    </location>
</feature>
<dbReference type="PANTHER" id="PTHR22911:SF137">
    <property type="entry name" value="SOLUTE CARRIER FAMILY 35 MEMBER G2-RELATED"/>
    <property type="match status" value="1"/>
</dbReference>
<feature type="transmembrane region" description="Helical" evidence="8">
    <location>
        <begin position="107"/>
        <end position="124"/>
    </location>
</feature>
<gene>
    <name evidence="10" type="ORF">Rhola_00011970</name>
</gene>
<keyword evidence="7 8" id="KW-0472">Membrane</keyword>
<dbReference type="STRING" id="529884.Rhola_00011970"/>
<reference evidence="10 11" key="1">
    <citation type="journal article" date="2014" name="Int. J. Syst. Evol. Microbiol.">
        <title>Rhodoluna lacicola gen. nov., sp. nov., a planktonic freshwater bacterium with stream-lined genome.</title>
        <authorList>
            <person name="Hahn M."/>
            <person name="Schmidt J."/>
            <person name="Taipale S.J."/>
            <person name="Doolittle W.F."/>
            <person name="Koll U."/>
        </authorList>
    </citation>
    <scope>NUCLEOTIDE SEQUENCE [LARGE SCALE GENOMIC DNA]</scope>
    <source>
        <strain evidence="10 11">MWH-Ta8</strain>
    </source>
</reference>
<dbReference type="GO" id="GO:0005886">
    <property type="term" value="C:plasma membrane"/>
    <property type="evidence" value="ECO:0007669"/>
    <property type="project" value="UniProtKB-SubCell"/>
</dbReference>
<evidence type="ECO:0000256" key="5">
    <source>
        <dbReference type="ARBA" id="ARBA00022692"/>
    </source>
</evidence>
<evidence type="ECO:0000313" key="11">
    <source>
        <dbReference type="Proteomes" id="UP000067708"/>
    </source>
</evidence>
<keyword evidence="3" id="KW-0813">Transport</keyword>
<dbReference type="HOGENOM" id="CLU_054508_1_0_11"/>
<keyword evidence="6 8" id="KW-1133">Transmembrane helix</keyword>
<feature type="transmembrane region" description="Helical" evidence="8">
    <location>
        <begin position="75"/>
        <end position="95"/>
    </location>
</feature>
<protein>
    <submittedName>
        <fullName evidence="10">RarD protein</fullName>
    </submittedName>
</protein>
<proteinExistence type="inferred from homology"/>
<evidence type="ECO:0000256" key="4">
    <source>
        <dbReference type="ARBA" id="ARBA00022475"/>
    </source>
</evidence>
<feature type="domain" description="EamA" evidence="9">
    <location>
        <begin position="11"/>
        <end position="147"/>
    </location>
</feature>
<dbReference type="KEGG" id="rla:Rhola_00011970"/>
<evidence type="ECO:0000259" key="9">
    <source>
        <dbReference type="Pfam" id="PF00892"/>
    </source>
</evidence>
<dbReference type="InterPro" id="IPR037185">
    <property type="entry name" value="EmrE-like"/>
</dbReference>
<feature type="transmembrane region" description="Helical" evidence="8">
    <location>
        <begin position="218"/>
        <end position="239"/>
    </location>
</feature>
<dbReference type="AlphaFoldDB" id="A0A060JGX7"/>
<feature type="transmembrane region" description="Helical" evidence="8">
    <location>
        <begin position="42"/>
        <end position="63"/>
    </location>
</feature>
<evidence type="ECO:0000256" key="2">
    <source>
        <dbReference type="ARBA" id="ARBA00007362"/>
    </source>
</evidence>